<dbReference type="InterPro" id="IPR036691">
    <property type="entry name" value="Endo/exonu/phosph_ase_sf"/>
</dbReference>
<feature type="compositionally biased region" description="Basic residues" evidence="5">
    <location>
        <begin position="494"/>
        <end position="504"/>
    </location>
</feature>
<dbReference type="InterPro" id="IPR005135">
    <property type="entry name" value="Endo/exonuclease/phosphatase"/>
</dbReference>
<dbReference type="PROSITE" id="PS01359">
    <property type="entry name" value="ZF_PHD_1"/>
    <property type="match status" value="1"/>
</dbReference>
<dbReference type="InterPro" id="IPR019786">
    <property type="entry name" value="Zinc_finger_PHD-type_CS"/>
</dbReference>
<evidence type="ECO:0000256" key="4">
    <source>
        <dbReference type="PROSITE-ProRule" id="PRU00146"/>
    </source>
</evidence>
<name>A0A8S3UX14_MYTED</name>
<dbReference type="GO" id="GO:0008270">
    <property type="term" value="F:zinc ion binding"/>
    <property type="evidence" value="ECO:0007669"/>
    <property type="project" value="UniProtKB-KW"/>
</dbReference>
<evidence type="ECO:0000313" key="8">
    <source>
        <dbReference type="Proteomes" id="UP000683360"/>
    </source>
</evidence>
<dbReference type="AlphaFoldDB" id="A0A8S3UX14"/>
<evidence type="ECO:0000256" key="1">
    <source>
        <dbReference type="ARBA" id="ARBA00022723"/>
    </source>
</evidence>
<gene>
    <name evidence="7" type="ORF">MEDL_59129</name>
</gene>
<dbReference type="PROSITE" id="PS50016">
    <property type="entry name" value="ZF_PHD_2"/>
    <property type="match status" value="1"/>
</dbReference>
<dbReference type="InterPro" id="IPR019787">
    <property type="entry name" value="Znf_PHD-finger"/>
</dbReference>
<keyword evidence="1" id="KW-0479">Metal-binding</keyword>
<evidence type="ECO:0000259" key="6">
    <source>
        <dbReference type="PROSITE" id="PS50016"/>
    </source>
</evidence>
<proteinExistence type="predicted"/>
<feature type="region of interest" description="Disordered" evidence="5">
    <location>
        <begin position="1"/>
        <end position="41"/>
    </location>
</feature>
<accession>A0A8S3UX14</accession>
<feature type="region of interest" description="Disordered" evidence="5">
    <location>
        <begin position="310"/>
        <end position="339"/>
    </location>
</feature>
<feature type="compositionally biased region" description="Polar residues" evidence="5">
    <location>
        <begin position="311"/>
        <end position="334"/>
    </location>
</feature>
<keyword evidence="8" id="KW-1185">Reference proteome</keyword>
<dbReference type="EMBL" id="CAJPWZ010002892">
    <property type="protein sequence ID" value="CAG2247185.1"/>
    <property type="molecule type" value="Genomic_DNA"/>
</dbReference>
<dbReference type="SUPFAM" id="SSF56219">
    <property type="entry name" value="DNase I-like"/>
    <property type="match status" value="1"/>
</dbReference>
<reference evidence="7" key="1">
    <citation type="submission" date="2021-03" db="EMBL/GenBank/DDBJ databases">
        <authorList>
            <person name="Bekaert M."/>
        </authorList>
    </citation>
    <scope>NUCLEOTIDE SEQUENCE</scope>
</reference>
<evidence type="ECO:0000256" key="2">
    <source>
        <dbReference type="ARBA" id="ARBA00022771"/>
    </source>
</evidence>
<dbReference type="InterPro" id="IPR011011">
    <property type="entry name" value="Znf_FYVE_PHD"/>
</dbReference>
<dbReference type="GO" id="GO:0003824">
    <property type="term" value="F:catalytic activity"/>
    <property type="evidence" value="ECO:0007669"/>
    <property type="project" value="InterPro"/>
</dbReference>
<dbReference type="SUPFAM" id="SSF57903">
    <property type="entry name" value="FYVE/PHD zinc finger"/>
    <property type="match status" value="1"/>
</dbReference>
<dbReference type="InterPro" id="IPR001965">
    <property type="entry name" value="Znf_PHD"/>
</dbReference>
<evidence type="ECO:0000313" key="7">
    <source>
        <dbReference type="EMBL" id="CAG2247185.1"/>
    </source>
</evidence>
<dbReference type="OrthoDB" id="418748at2759"/>
<feature type="region of interest" description="Disordered" evidence="5">
    <location>
        <begin position="436"/>
        <end position="455"/>
    </location>
</feature>
<keyword evidence="2 4" id="KW-0863">Zinc-finger</keyword>
<dbReference type="SMART" id="SM00249">
    <property type="entry name" value="PHD"/>
    <property type="match status" value="1"/>
</dbReference>
<dbReference type="Gene3D" id="3.30.40.10">
    <property type="entry name" value="Zinc/RING finger domain, C3HC4 (zinc finger)"/>
    <property type="match status" value="1"/>
</dbReference>
<evidence type="ECO:0000256" key="5">
    <source>
        <dbReference type="SAM" id="MobiDB-lite"/>
    </source>
</evidence>
<keyword evidence="3" id="KW-0862">Zinc</keyword>
<protein>
    <recommendedName>
        <fullName evidence="6">PHD-type domain-containing protein</fullName>
    </recommendedName>
</protein>
<feature type="region of interest" description="Disordered" evidence="5">
    <location>
        <begin position="492"/>
        <end position="518"/>
    </location>
</feature>
<dbReference type="Gene3D" id="3.60.10.10">
    <property type="entry name" value="Endonuclease/exonuclease/phosphatase"/>
    <property type="match status" value="1"/>
</dbReference>
<feature type="domain" description="PHD-type" evidence="6">
    <location>
        <begin position="235"/>
        <end position="292"/>
    </location>
</feature>
<organism evidence="7 8">
    <name type="scientific">Mytilus edulis</name>
    <name type="common">Blue mussel</name>
    <dbReference type="NCBI Taxonomy" id="6550"/>
    <lineage>
        <taxon>Eukaryota</taxon>
        <taxon>Metazoa</taxon>
        <taxon>Spiralia</taxon>
        <taxon>Lophotrochozoa</taxon>
        <taxon>Mollusca</taxon>
        <taxon>Bivalvia</taxon>
        <taxon>Autobranchia</taxon>
        <taxon>Pteriomorphia</taxon>
        <taxon>Mytilida</taxon>
        <taxon>Mytiloidea</taxon>
        <taxon>Mytilidae</taxon>
        <taxon>Mytilinae</taxon>
        <taxon>Mytilus</taxon>
    </lineage>
</organism>
<evidence type="ECO:0000256" key="3">
    <source>
        <dbReference type="ARBA" id="ARBA00022833"/>
    </source>
</evidence>
<feature type="compositionally biased region" description="Polar residues" evidence="5">
    <location>
        <begin position="30"/>
        <end position="41"/>
    </location>
</feature>
<sequence>MEIARRRSDRVKTKRSAYTPAKTARKAVTVASTSDKSSKVNTTDHSAEYALNKNKAIRQKLDASNRSFAVVPEFSPGNLVLTFTAGAYEEFKIVSLSVLQGQGLSLRRTNTTDINKAVVSESVVVNDAQNKLYVLNFYNTSSKVVLNGNQLHMSVFISSTLPDILNVLDHNKDFITINSKIRQCCTAYLNSNQASCTRTTDINTSIQQDQYQHSKQNSASASLKSLINASDQQQNDYCPTCENLCSSDDKAVECEICNKWLHYKCENFTVKEADEIENNLSLQYNCNSCKTLKSLQSDLLVSQLKHAPENTGIQPTTSIRSRSENSDTSTNLSHPTVLDSTPPGLNNCNVYPIPVTISATPATTCNNTNILEEEIKHLKSQLGLKDKQLKTKESLICKQDSEIKLMKKELTTNRALTIKLEQDKKDLEHSLLIQQQKPSNTVHEPSAFNREDNSRSYAMEQRVRSLEFELLKQDNKISNLADKFIDFKIDNGRKQPRTRKKKQKVINNQTADQFKYEKPSNDSCTNILFDSELEMRDDEAGDEQSPGHSISYTEQSPFLGYTRAPKRHLPHMNYSPPKKPMYHPPPTRHPNHVRLTSNLVYLYKLIKRSDIILLQEHWLYSHEKDNLYTNFTDFNCHIKCFDDGIIDDVVDRKRGHAGVAICVNDKYSPYLEKLPDGSNRIAAIRLNFDVPLVIISVYLPSRSNNYSRDDYLSVLDELIEIVTKYRDSANILIGGDMNASIFRNHPRDNDFKNFLRNNNLRIPDNCVECSTFYHFNNRDESQIDYFIQNFDIINTYCTYSRESANTSTHDPIMVSVLIKTSDKPNAIPKSKHLQRINWNKIDKCEYQRLLELNLQSKITEIDNLSIENFDEFVISACEIITQTADSLQPPNSRKRGKNSRYWTPNMTEILNRSKYHYWMWKQEGTSDKLSIHYQQMRVLKKKLRSEQRKIESAKRQSKFTDIMSLSDRNDENFYTLINNQRNLVYHNILIFKPYYSNYIQKWTCLSCFQEKGETERGSWFLQENYYY</sequence>
<dbReference type="Proteomes" id="UP000683360">
    <property type="component" value="Unassembled WGS sequence"/>
</dbReference>
<comment type="caution">
    <text evidence="7">The sequence shown here is derived from an EMBL/GenBank/DDBJ whole genome shotgun (WGS) entry which is preliminary data.</text>
</comment>
<dbReference type="InterPro" id="IPR013083">
    <property type="entry name" value="Znf_RING/FYVE/PHD"/>
</dbReference>
<dbReference type="Pfam" id="PF03372">
    <property type="entry name" value="Exo_endo_phos"/>
    <property type="match status" value="1"/>
</dbReference>